<protein>
    <submittedName>
        <fullName evidence="3">Carbohydrate-binding protein</fullName>
    </submittedName>
</protein>
<dbReference type="SUPFAM" id="SSF49785">
    <property type="entry name" value="Galactose-binding domain-like"/>
    <property type="match status" value="1"/>
</dbReference>
<keyword evidence="4" id="KW-1185">Reference proteome</keyword>
<dbReference type="InterPro" id="IPR000772">
    <property type="entry name" value="Ricin_B_lectin"/>
</dbReference>
<keyword evidence="1" id="KW-0732">Signal</keyword>
<evidence type="ECO:0000256" key="1">
    <source>
        <dbReference type="ARBA" id="ARBA00022729"/>
    </source>
</evidence>
<dbReference type="Pfam" id="PF14200">
    <property type="entry name" value="RicinB_lectin_2"/>
    <property type="match status" value="2"/>
</dbReference>
<dbReference type="SMART" id="SM00606">
    <property type="entry name" value="CBD_IV"/>
    <property type="match status" value="1"/>
</dbReference>
<dbReference type="GO" id="GO:0030246">
    <property type="term" value="F:carbohydrate binding"/>
    <property type="evidence" value="ECO:0007669"/>
    <property type="project" value="InterPro"/>
</dbReference>
<dbReference type="SUPFAM" id="SSF50370">
    <property type="entry name" value="Ricin B-like lectins"/>
    <property type="match status" value="1"/>
</dbReference>
<gene>
    <name evidence="3" type="ORF">KDL01_09710</name>
</gene>
<dbReference type="CDD" id="cd00161">
    <property type="entry name" value="beta-trefoil_Ricin-like"/>
    <property type="match status" value="1"/>
</dbReference>
<dbReference type="InterPro" id="IPR008979">
    <property type="entry name" value="Galactose-bd-like_sf"/>
</dbReference>
<proteinExistence type="predicted"/>
<dbReference type="InterPro" id="IPR005084">
    <property type="entry name" value="CBM6"/>
</dbReference>
<name>A0A941EN61_9ACTN</name>
<reference evidence="3" key="1">
    <citation type="submission" date="2021-04" db="EMBL/GenBank/DDBJ databases">
        <title>Genome based classification of Actinospica acidithermotolerans sp. nov., an actinobacterium isolated from an Indonesian hot spring.</title>
        <authorList>
            <person name="Kusuma A.B."/>
            <person name="Putra K.E."/>
            <person name="Nafisah S."/>
            <person name="Loh J."/>
            <person name="Nouioui I."/>
            <person name="Goodfellow M."/>
        </authorList>
    </citation>
    <scope>NUCLEOTIDE SEQUENCE</scope>
    <source>
        <strain evidence="3">CSCA 57</strain>
    </source>
</reference>
<dbReference type="Proteomes" id="UP000675781">
    <property type="component" value="Unassembled WGS sequence"/>
</dbReference>
<organism evidence="3 4">
    <name type="scientific">Actinospica durhamensis</name>
    <dbReference type="NCBI Taxonomy" id="1508375"/>
    <lineage>
        <taxon>Bacteria</taxon>
        <taxon>Bacillati</taxon>
        <taxon>Actinomycetota</taxon>
        <taxon>Actinomycetes</taxon>
        <taxon>Catenulisporales</taxon>
        <taxon>Actinospicaceae</taxon>
        <taxon>Actinospica</taxon>
    </lineage>
</organism>
<dbReference type="PROSITE" id="PS50231">
    <property type="entry name" value="RICIN_B_LECTIN"/>
    <property type="match status" value="1"/>
</dbReference>
<dbReference type="Gene3D" id="2.60.120.260">
    <property type="entry name" value="Galactose-binding domain-like"/>
    <property type="match status" value="1"/>
</dbReference>
<evidence type="ECO:0000259" key="2">
    <source>
        <dbReference type="PROSITE" id="PS51175"/>
    </source>
</evidence>
<dbReference type="Gene3D" id="2.80.10.50">
    <property type="match status" value="1"/>
</dbReference>
<evidence type="ECO:0000313" key="4">
    <source>
        <dbReference type="Proteomes" id="UP000675781"/>
    </source>
</evidence>
<dbReference type="AlphaFoldDB" id="A0A941EN61"/>
<dbReference type="Pfam" id="PF03422">
    <property type="entry name" value="CBM_6"/>
    <property type="match status" value="1"/>
</dbReference>
<accession>A0A941EN61</accession>
<dbReference type="CDD" id="cd04080">
    <property type="entry name" value="CBM6_cellulase-like"/>
    <property type="match status" value="1"/>
</dbReference>
<dbReference type="EMBL" id="JAGSOG010000033">
    <property type="protein sequence ID" value="MBR7833542.1"/>
    <property type="molecule type" value="Genomic_DNA"/>
</dbReference>
<dbReference type="InterPro" id="IPR035992">
    <property type="entry name" value="Ricin_B-like_lectins"/>
</dbReference>
<feature type="domain" description="CBM6" evidence="2">
    <location>
        <begin position="98"/>
        <end position="240"/>
    </location>
</feature>
<evidence type="ECO:0000313" key="3">
    <source>
        <dbReference type="EMBL" id="MBR7833542.1"/>
    </source>
</evidence>
<dbReference type="InterPro" id="IPR006584">
    <property type="entry name" value="Cellulose-bd_IV"/>
</dbReference>
<sequence length="396" mass="39966">MSVRNPWSGQQVEVVNGSSGAVVVSPTTAATLSVPVTAGSSYLVEQTSSLTTSLAFAQLTGTQATAYKSLGGVVQIGIAGSGGSSEAPYGGTAAAIPGTVQAENYDTGGQGVAYDFSSVNGTGTGYRSDGVDLETTSDTGGGYDLGWTATGQWTKYTVNVATAGTYTVALRVAAPNAVTDALHIANSSGTNLSGDVNIASTGGWQTWTTVNATVTLPAGTQTLTVDQDNGGWNLNYLTFASSGSGGINTSAWYEVVNQNSGLCASAAGGSTANSTAVEQLACTGATSQRWQFAPTSVSGYYEVVNENSQSEGESWNITGGVGATASGDLLQTWNYGGTGNTNALFAANPQTGGYYTFTADNSGLCIDTPSASTASGVQLQQYTCNGTAAQSFQLVQ</sequence>
<comment type="caution">
    <text evidence="3">The sequence shown here is derived from an EMBL/GenBank/DDBJ whole genome shotgun (WGS) entry which is preliminary data.</text>
</comment>
<dbReference type="PROSITE" id="PS51175">
    <property type="entry name" value="CBM6"/>
    <property type="match status" value="1"/>
</dbReference>